<reference evidence="2" key="1">
    <citation type="journal article" date="2020" name="Nature">
        <title>Giant virus diversity and host interactions through global metagenomics.</title>
        <authorList>
            <person name="Schulz F."/>
            <person name="Roux S."/>
            <person name="Paez-Espino D."/>
            <person name="Jungbluth S."/>
            <person name="Walsh D.A."/>
            <person name="Denef V.J."/>
            <person name="McMahon K.D."/>
            <person name="Konstantinidis K.T."/>
            <person name="Eloe-Fadrosh E.A."/>
            <person name="Kyrpides N.C."/>
            <person name="Woyke T."/>
        </authorList>
    </citation>
    <scope>NUCLEOTIDE SEQUENCE</scope>
    <source>
        <strain evidence="2">GVMAG-M-3300023184-168</strain>
    </source>
</reference>
<proteinExistence type="predicted"/>
<evidence type="ECO:0000313" key="2">
    <source>
        <dbReference type="EMBL" id="QHT83485.1"/>
    </source>
</evidence>
<dbReference type="EMBL" id="MN740010">
    <property type="protein sequence ID" value="QHT83485.1"/>
    <property type="molecule type" value="Genomic_DNA"/>
</dbReference>
<protein>
    <submittedName>
        <fullName evidence="2">Uncharacterized protein</fullName>
    </submittedName>
</protein>
<dbReference type="InterPro" id="IPR043876">
    <property type="entry name" value="DUF5856"/>
</dbReference>
<organism evidence="2">
    <name type="scientific">viral metagenome</name>
    <dbReference type="NCBI Taxonomy" id="1070528"/>
    <lineage>
        <taxon>unclassified sequences</taxon>
        <taxon>metagenomes</taxon>
        <taxon>organismal metagenomes</taxon>
    </lineage>
</organism>
<dbReference type="AlphaFoldDB" id="A0A6C0HTL0"/>
<feature type="region of interest" description="Disordered" evidence="1">
    <location>
        <begin position="1"/>
        <end position="35"/>
    </location>
</feature>
<accession>A0A6C0HTL0</accession>
<name>A0A6C0HTL0_9ZZZZ</name>
<evidence type="ECO:0000256" key="1">
    <source>
        <dbReference type="SAM" id="MobiDB-lite"/>
    </source>
</evidence>
<dbReference type="Pfam" id="PF19174">
    <property type="entry name" value="DUF5856"/>
    <property type="match status" value="1"/>
</dbReference>
<sequence>MKNKMKLKTRKPRKMKNKSIKKHPKKMKKNGTSNREKSHIVRVMLEMLNVVKLYHWKTRSYSQHKATDELYGRLNENIDKFVEVLLGKDGSRIDMIEKNIYLKDYSETLDFKQKIYEYREFLKDLSIYFDNRNDSDLLSIRDDILADINQFLYLMTFK</sequence>
<feature type="compositionally biased region" description="Basic residues" evidence="1">
    <location>
        <begin position="1"/>
        <end position="29"/>
    </location>
</feature>